<dbReference type="Pfam" id="PF15299">
    <property type="entry name" value="ALS2CR8"/>
    <property type="match status" value="1"/>
</dbReference>
<evidence type="ECO:0000313" key="2">
    <source>
        <dbReference type="EMBL" id="CAH3039614.1"/>
    </source>
</evidence>
<dbReference type="AlphaFoldDB" id="A0AAU9VU60"/>
<accession>A0AAU9VU60</accession>
<protein>
    <submittedName>
        <fullName evidence="2">Uncharacterized protein</fullName>
    </submittedName>
</protein>
<comment type="caution">
    <text evidence="2">The sequence shown here is derived from an EMBL/GenBank/DDBJ whole genome shotgun (WGS) entry which is preliminary data.</text>
</comment>
<sequence length="282" mass="32489">MARKLTCQEVSSLFERKLSERSGLVKDVRSAEFILREYETATVTKFCCSKSTDKGFGNTGERPIFLSYAIVFFPSCNILGLMFLVDYASQICKNLFCNIDLAAKKHKVLWEDSRLPFDHVPFVVVNHKVYDCQHGVDRHLSEKRKNQAKTSFFPKTWAGDHAYRRNGAGKLLQESRKLNCPAQVHMREIIKFPEYKISQKTEWRCKSHSKKLRNAIDAGTAKTERWINIHFPSVDEHTVHPTGEAGGLFQRIDERLVAKIQELVCAGARSEKEIRRHLKIFV</sequence>
<dbReference type="InterPro" id="IPR029309">
    <property type="entry name" value="CaRF"/>
</dbReference>
<evidence type="ECO:0000256" key="1">
    <source>
        <dbReference type="SAM" id="Phobius"/>
    </source>
</evidence>
<dbReference type="PANTHER" id="PTHR47456">
    <property type="entry name" value="PHD-TYPE DOMAIN-CONTAINING PROTEIN"/>
    <property type="match status" value="1"/>
</dbReference>
<evidence type="ECO:0000313" key="3">
    <source>
        <dbReference type="Proteomes" id="UP001159428"/>
    </source>
</evidence>
<keyword evidence="1" id="KW-0472">Membrane</keyword>
<reference evidence="2 3" key="1">
    <citation type="submission" date="2022-05" db="EMBL/GenBank/DDBJ databases">
        <authorList>
            <consortium name="Genoscope - CEA"/>
            <person name="William W."/>
        </authorList>
    </citation>
    <scope>NUCLEOTIDE SEQUENCE [LARGE SCALE GENOMIC DNA]</scope>
</reference>
<dbReference type="EMBL" id="CALNXJ010000005">
    <property type="protein sequence ID" value="CAH3039614.1"/>
    <property type="molecule type" value="Genomic_DNA"/>
</dbReference>
<name>A0AAU9VU60_9CNID</name>
<dbReference type="Proteomes" id="UP001159428">
    <property type="component" value="Unassembled WGS sequence"/>
</dbReference>
<keyword evidence="1" id="KW-1133">Transmembrane helix</keyword>
<keyword evidence="1" id="KW-0812">Transmembrane</keyword>
<organism evidence="2 3">
    <name type="scientific">Pocillopora meandrina</name>
    <dbReference type="NCBI Taxonomy" id="46732"/>
    <lineage>
        <taxon>Eukaryota</taxon>
        <taxon>Metazoa</taxon>
        <taxon>Cnidaria</taxon>
        <taxon>Anthozoa</taxon>
        <taxon>Hexacorallia</taxon>
        <taxon>Scleractinia</taxon>
        <taxon>Astrocoeniina</taxon>
        <taxon>Pocilloporidae</taxon>
        <taxon>Pocillopora</taxon>
    </lineage>
</organism>
<feature type="transmembrane region" description="Helical" evidence="1">
    <location>
        <begin position="64"/>
        <end position="85"/>
    </location>
</feature>
<keyword evidence="3" id="KW-1185">Reference proteome</keyword>
<dbReference type="PANTHER" id="PTHR47456:SF1">
    <property type="entry name" value="PHD-TYPE DOMAIN-CONTAINING PROTEIN"/>
    <property type="match status" value="1"/>
</dbReference>
<gene>
    <name evidence="2" type="ORF">PMEA_00026236</name>
</gene>
<proteinExistence type="predicted"/>
<dbReference type="GO" id="GO:0003700">
    <property type="term" value="F:DNA-binding transcription factor activity"/>
    <property type="evidence" value="ECO:0007669"/>
    <property type="project" value="InterPro"/>
</dbReference>